<dbReference type="PANTHER" id="PTHR43855:SF1">
    <property type="entry name" value="THIOSULFATE SULFURTRANSFERASE"/>
    <property type="match status" value="1"/>
</dbReference>
<dbReference type="Proteomes" id="UP000185911">
    <property type="component" value="Unassembled WGS sequence"/>
</dbReference>
<accession>A0A1Q8YF75</accession>
<dbReference type="InterPro" id="IPR001763">
    <property type="entry name" value="Rhodanese-like_dom"/>
</dbReference>
<dbReference type="SMART" id="SM00450">
    <property type="entry name" value="RHOD"/>
    <property type="match status" value="2"/>
</dbReference>
<organism evidence="3 4">
    <name type="scientific">Rhodoferax antarcticus ANT.BR</name>
    <dbReference type="NCBI Taxonomy" id="1111071"/>
    <lineage>
        <taxon>Bacteria</taxon>
        <taxon>Pseudomonadati</taxon>
        <taxon>Pseudomonadota</taxon>
        <taxon>Betaproteobacteria</taxon>
        <taxon>Burkholderiales</taxon>
        <taxon>Comamonadaceae</taxon>
        <taxon>Rhodoferax</taxon>
    </lineage>
</organism>
<feature type="domain" description="Rhodanese" evidence="2">
    <location>
        <begin position="251"/>
        <end position="313"/>
    </location>
</feature>
<keyword evidence="4" id="KW-1185">Reference proteome</keyword>
<dbReference type="PANTHER" id="PTHR43855">
    <property type="entry name" value="THIOSULFATE SULFURTRANSFERASE"/>
    <property type="match status" value="1"/>
</dbReference>
<dbReference type="PROSITE" id="PS50206">
    <property type="entry name" value="RHODANESE_3"/>
    <property type="match status" value="2"/>
</dbReference>
<dbReference type="GO" id="GO:0004792">
    <property type="term" value="F:thiosulfate-cyanide sulfurtransferase activity"/>
    <property type="evidence" value="ECO:0007669"/>
    <property type="project" value="UniProtKB-EC"/>
</dbReference>
<name>A0A1Q8YF75_9BURK</name>
<dbReference type="Gene3D" id="3.40.250.10">
    <property type="entry name" value="Rhodanese-like domain"/>
    <property type="match status" value="2"/>
</dbReference>
<dbReference type="InterPro" id="IPR036873">
    <property type="entry name" value="Rhodanese-like_dom_sf"/>
</dbReference>
<dbReference type="PROSITE" id="PS00380">
    <property type="entry name" value="RHODANESE_1"/>
    <property type="match status" value="1"/>
</dbReference>
<dbReference type="InterPro" id="IPR051126">
    <property type="entry name" value="Thiosulfate_sulfurtransferase"/>
</dbReference>
<dbReference type="InterPro" id="IPR001307">
    <property type="entry name" value="Thiosulphate_STrfase_CS"/>
</dbReference>
<keyword evidence="3" id="KW-0808">Transferase</keyword>
<sequence length="347" mass="38603">MRQFPLAMQTFSHPHCVPLGFRDDLMRWQQLVSAPWLATWLAHAPTAAAPTGEWRLLEVDCDGYPTFLANHIPGAGYLDTTELEQEPFWNKVPDCVLLQLLLRHGIRHDTTVVLYSRNAAMAARAAHLMLYAGVRDVRLLDGGFSSWLQGGFPLASGQPHRQTAARDFGAPIPTKPAYLINTAQARSLLRQPNGVLASIRTRNEFIGKTSGYSYITPVGDIAGALWGHAGTGSDVNSMSDFHHADGTMRVASDIEAVWRHAGIHRDKTVAFYCGTGWRASLAFFYAWLMGWEHISVYDGGWYEWSADPSNPVVCRTQPNKFMSPGWRTNGLNCVRCSWPGTSLGRRF</sequence>
<evidence type="ECO:0000259" key="2">
    <source>
        <dbReference type="PROSITE" id="PS50206"/>
    </source>
</evidence>
<dbReference type="CDD" id="cd01449">
    <property type="entry name" value="TST_Repeat_2"/>
    <property type="match status" value="1"/>
</dbReference>
<dbReference type="STRING" id="81479.RA876_08400"/>
<comment type="caution">
    <text evidence="3">The sequence shown here is derived from an EMBL/GenBank/DDBJ whole genome shotgun (WGS) entry which is preliminary data.</text>
</comment>
<dbReference type="AlphaFoldDB" id="A0A1Q8YF75"/>
<dbReference type="Pfam" id="PF00581">
    <property type="entry name" value="Rhodanese"/>
    <property type="match status" value="2"/>
</dbReference>
<reference evidence="3 4" key="1">
    <citation type="submission" date="2017-01" db="EMBL/GenBank/DDBJ databases">
        <title>Genome sequence of Rhodoferax antarcticus ANT.BR, a psychrophilic purple nonsulfur bacterium from an Antarctic microbial mat.</title>
        <authorList>
            <person name="Baker J."/>
            <person name="Riester C."/>
            <person name="Skinner B."/>
            <person name="Newell A."/>
            <person name="Swingley W."/>
            <person name="Madigan M."/>
            <person name="Jung D."/>
            <person name="Asao M."/>
            <person name="Chen M."/>
            <person name="Loughlin P."/>
            <person name="Pan H."/>
            <person name="Lin S."/>
            <person name="Li N."/>
            <person name="Shaw J."/>
            <person name="Prado M."/>
            <person name="Sherman C."/>
            <person name="Li X."/>
            <person name="Tang J."/>
            <person name="Blankenship R."/>
            <person name="Zhao T."/>
            <person name="Touchman J."/>
            <person name="Sattley M."/>
        </authorList>
    </citation>
    <scope>NUCLEOTIDE SEQUENCE [LARGE SCALE GENOMIC DNA]</scope>
    <source>
        <strain evidence="3 4">ANT.BR</strain>
    </source>
</reference>
<gene>
    <name evidence="3" type="primary">ynjE</name>
    <name evidence="3" type="ORF">BLL52_2871</name>
</gene>
<evidence type="ECO:0000313" key="3">
    <source>
        <dbReference type="EMBL" id="OLP06635.1"/>
    </source>
</evidence>
<dbReference type="EMBL" id="MSYM01000013">
    <property type="protein sequence ID" value="OLP06635.1"/>
    <property type="molecule type" value="Genomic_DNA"/>
</dbReference>
<proteinExistence type="predicted"/>
<keyword evidence="1" id="KW-0677">Repeat</keyword>
<dbReference type="EC" id="2.8.1.1" evidence="3"/>
<dbReference type="SUPFAM" id="SSF52821">
    <property type="entry name" value="Rhodanese/Cell cycle control phosphatase"/>
    <property type="match status" value="2"/>
</dbReference>
<feature type="domain" description="Rhodanese" evidence="2">
    <location>
        <begin position="59"/>
        <end position="156"/>
    </location>
</feature>
<protein>
    <submittedName>
        <fullName evidence="3">Putative thiosulfate sulfur transferase protein</fullName>
        <ecNumber evidence="3">2.8.1.1</ecNumber>
    </submittedName>
</protein>
<evidence type="ECO:0000313" key="4">
    <source>
        <dbReference type="Proteomes" id="UP000185911"/>
    </source>
</evidence>
<evidence type="ECO:0000256" key="1">
    <source>
        <dbReference type="ARBA" id="ARBA00022737"/>
    </source>
</evidence>